<dbReference type="AlphaFoldDB" id="A0A5J9TXS6"/>
<dbReference type="InterPro" id="IPR001810">
    <property type="entry name" value="F-box_dom"/>
</dbReference>
<dbReference type="Pfam" id="PF00646">
    <property type="entry name" value="F-box"/>
    <property type="match status" value="1"/>
</dbReference>
<evidence type="ECO:0000259" key="1">
    <source>
        <dbReference type="PROSITE" id="PS50181"/>
    </source>
</evidence>
<dbReference type="PROSITE" id="PS50181">
    <property type="entry name" value="FBOX"/>
    <property type="match status" value="1"/>
</dbReference>
<evidence type="ECO:0000313" key="3">
    <source>
        <dbReference type="Proteomes" id="UP000324897"/>
    </source>
</evidence>
<protein>
    <recommendedName>
        <fullName evidence="1">F-box domain-containing protein</fullName>
    </recommendedName>
</protein>
<evidence type="ECO:0000313" key="2">
    <source>
        <dbReference type="EMBL" id="TVU15491.1"/>
    </source>
</evidence>
<dbReference type="Proteomes" id="UP000324897">
    <property type="component" value="Unassembled WGS sequence"/>
</dbReference>
<dbReference type="PANTHER" id="PTHR32153">
    <property type="entry name" value="OJ000223_09.16 PROTEIN"/>
    <property type="match status" value="1"/>
</dbReference>
<feature type="non-terminal residue" evidence="2">
    <location>
        <position position="1"/>
    </location>
</feature>
<organism evidence="2 3">
    <name type="scientific">Eragrostis curvula</name>
    <name type="common">weeping love grass</name>
    <dbReference type="NCBI Taxonomy" id="38414"/>
    <lineage>
        <taxon>Eukaryota</taxon>
        <taxon>Viridiplantae</taxon>
        <taxon>Streptophyta</taxon>
        <taxon>Embryophyta</taxon>
        <taxon>Tracheophyta</taxon>
        <taxon>Spermatophyta</taxon>
        <taxon>Magnoliopsida</taxon>
        <taxon>Liliopsida</taxon>
        <taxon>Poales</taxon>
        <taxon>Poaceae</taxon>
        <taxon>PACMAD clade</taxon>
        <taxon>Chloridoideae</taxon>
        <taxon>Eragrostideae</taxon>
        <taxon>Eragrostidinae</taxon>
        <taxon>Eragrostis</taxon>
    </lineage>
</organism>
<accession>A0A5J9TXS6</accession>
<proteinExistence type="predicted"/>
<feature type="domain" description="F-box" evidence="1">
    <location>
        <begin position="20"/>
        <end position="73"/>
    </location>
</feature>
<dbReference type="Gramene" id="TVU15491">
    <property type="protein sequence ID" value="TVU15491"/>
    <property type="gene ID" value="EJB05_39014"/>
</dbReference>
<gene>
    <name evidence="2" type="ORF">EJB05_39014</name>
</gene>
<dbReference type="OrthoDB" id="608283at2759"/>
<dbReference type="SUPFAM" id="SSF81383">
    <property type="entry name" value="F-box domain"/>
    <property type="match status" value="1"/>
</dbReference>
<keyword evidence="3" id="KW-1185">Reference proteome</keyword>
<name>A0A5J9TXS6_9POAL</name>
<sequence>MAAISDVLVISQEVEQEASSDRLGKLPDDVLLSILKRLDLRDAVRSSVLSRRWRHVPSVLPDIVIDAESFINPSGVDADGFTSTLSDTARSNMAVARAANSILLARRSDQPINNLSLTFFLIRNESIGILRAAEDAMSPRGRGRGRGRDQLPG</sequence>
<dbReference type="InterPro" id="IPR044997">
    <property type="entry name" value="F-box_plant"/>
</dbReference>
<dbReference type="EMBL" id="RWGY01000031">
    <property type="protein sequence ID" value="TVU15491.1"/>
    <property type="molecule type" value="Genomic_DNA"/>
</dbReference>
<dbReference type="InterPro" id="IPR036047">
    <property type="entry name" value="F-box-like_dom_sf"/>
</dbReference>
<dbReference type="Gene3D" id="1.20.1280.50">
    <property type="match status" value="1"/>
</dbReference>
<reference evidence="2 3" key="1">
    <citation type="journal article" date="2019" name="Sci. Rep.">
        <title>A high-quality genome of Eragrostis curvula grass provides insights into Poaceae evolution and supports new strategies to enhance forage quality.</title>
        <authorList>
            <person name="Carballo J."/>
            <person name="Santos B.A.C.M."/>
            <person name="Zappacosta D."/>
            <person name="Garbus I."/>
            <person name="Selva J.P."/>
            <person name="Gallo C.A."/>
            <person name="Diaz A."/>
            <person name="Albertini E."/>
            <person name="Caccamo M."/>
            <person name="Echenique V."/>
        </authorList>
    </citation>
    <scope>NUCLEOTIDE SEQUENCE [LARGE SCALE GENOMIC DNA]</scope>
    <source>
        <strain evidence="3">cv. Victoria</strain>
        <tissue evidence="2">Leaf</tissue>
    </source>
</reference>
<comment type="caution">
    <text evidence="2">The sequence shown here is derived from an EMBL/GenBank/DDBJ whole genome shotgun (WGS) entry which is preliminary data.</text>
</comment>